<evidence type="ECO:0008006" key="4">
    <source>
        <dbReference type="Google" id="ProtNLM"/>
    </source>
</evidence>
<dbReference type="Proteomes" id="UP000034324">
    <property type="component" value="Unassembled WGS sequence"/>
</dbReference>
<feature type="region of interest" description="Disordered" evidence="1">
    <location>
        <begin position="1"/>
        <end position="21"/>
    </location>
</feature>
<reference evidence="2 3" key="1">
    <citation type="journal article" date="2015" name="Nature">
        <title>rRNA introns, odd ribosomes, and small enigmatic genomes across a large radiation of phyla.</title>
        <authorList>
            <person name="Brown C.T."/>
            <person name="Hug L.A."/>
            <person name="Thomas B.C."/>
            <person name="Sharon I."/>
            <person name="Castelle C.J."/>
            <person name="Singh A."/>
            <person name="Wilkins M.J."/>
            <person name="Williams K.H."/>
            <person name="Banfield J.F."/>
        </authorList>
    </citation>
    <scope>NUCLEOTIDE SEQUENCE [LARGE SCALE GENOMIC DNA]</scope>
</reference>
<dbReference type="Pfam" id="PF13385">
    <property type="entry name" value="Laminin_G_3"/>
    <property type="match status" value="1"/>
</dbReference>
<sequence>MERIAGLNTGSEISGQRETAHQKGGRMRWLRNSMLAVGSLLLAACEVSAPVEVPRVEDSQADTNRSYPELLTLSNFNPGLGFTAEAWIKPSKPVFTGYIVSKMGSTQNGFSLFAHSFPSEQNPKEFVVNYEFGVVNRGNDCAYHRITQQRRLPELEVISWQHVAGEIHPNGTLDIFVNGERSTTNWNSITGVCPRDLPINIGARQLTDGADGIFDGLIDLRLSDTARYLDNFSISRSPFLRDSNTVALYIVNGS</sequence>
<comment type="caution">
    <text evidence="2">The sequence shown here is derived from an EMBL/GenBank/DDBJ whole genome shotgun (WGS) entry which is preliminary data.</text>
</comment>
<organism evidence="2 3">
    <name type="scientific">Candidatus Daviesbacteria bacterium GW2011_GWF2_38_6</name>
    <dbReference type="NCBI Taxonomy" id="1618432"/>
    <lineage>
        <taxon>Bacteria</taxon>
        <taxon>Candidatus Daviesiibacteriota</taxon>
    </lineage>
</organism>
<name>A0A0G0KE55_9BACT</name>
<evidence type="ECO:0000313" key="3">
    <source>
        <dbReference type="Proteomes" id="UP000034324"/>
    </source>
</evidence>
<dbReference type="InterPro" id="IPR013320">
    <property type="entry name" value="ConA-like_dom_sf"/>
</dbReference>
<dbReference type="Gene3D" id="2.60.120.200">
    <property type="match status" value="1"/>
</dbReference>
<evidence type="ECO:0000256" key="1">
    <source>
        <dbReference type="SAM" id="MobiDB-lite"/>
    </source>
</evidence>
<dbReference type="AlphaFoldDB" id="A0A0G0KE55"/>
<gene>
    <name evidence="2" type="ORF">US99_C0032G0004</name>
</gene>
<proteinExistence type="predicted"/>
<evidence type="ECO:0000313" key="2">
    <source>
        <dbReference type="EMBL" id="KKQ77903.1"/>
    </source>
</evidence>
<dbReference type="EMBL" id="LBVC01000032">
    <property type="protein sequence ID" value="KKQ77903.1"/>
    <property type="molecule type" value="Genomic_DNA"/>
</dbReference>
<protein>
    <recommendedName>
        <fullName evidence="4">LamG domain-containing protein</fullName>
    </recommendedName>
</protein>
<feature type="compositionally biased region" description="Polar residues" evidence="1">
    <location>
        <begin position="8"/>
        <end position="17"/>
    </location>
</feature>
<dbReference type="SUPFAM" id="SSF49899">
    <property type="entry name" value="Concanavalin A-like lectins/glucanases"/>
    <property type="match status" value="1"/>
</dbReference>
<accession>A0A0G0KE55</accession>